<dbReference type="AlphaFoldDB" id="H8X390"/>
<dbReference type="EMBL" id="HE681721">
    <property type="protein sequence ID" value="CCG25950.1"/>
    <property type="molecule type" value="Genomic_DNA"/>
</dbReference>
<dbReference type="GO" id="GO:0004521">
    <property type="term" value="F:RNA endonuclease activity"/>
    <property type="evidence" value="ECO:0007669"/>
    <property type="project" value="TreeGrafter"/>
</dbReference>
<dbReference type="Pfam" id="PF01137">
    <property type="entry name" value="RTC"/>
    <property type="match status" value="1"/>
</dbReference>
<evidence type="ECO:0000313" key="9">
    <source>
        <dbReference type="Proteomes" id="UP000005018"/>
    </source>
</evidence>
<evidence type="ECO:0000256" key="2">
    <source>
        <dbReference type="ARBA" id="ARBA00007089"/>
    </source>
</evidence>
<dbReference type="SUPFAM" id="SSF55205">
    <property type="entry name" value="EPT/RTPC-like"/>
    <property type="match status" value="1"/>
</dbReference>
<dbReference type="GO" id="GO:0005730">
    <property type="term" value="C:nucleolus"/>
    <property type="evidence" value="ECO:0007669"/>
    <property type="project" value="UniProtKB-SubCell"/>
</dbReference>
<proteinExistence type="inferred from homology"/>
<dbReference type="RefSeq" id="XP_003868854.1">
    <property type="nucleotide sequence ID" value="XM_003868806.1"/>
</dbReference>
<evidence type="ECO:0000259" key="7">
    <source>
        <dbReference type="Pfam" id="PF05189"/>
    </source>
</evidence>
<dbReference type="Pfam" id="PF05189">
    <property type="entry name" value="RTC_insert"/>
    <property type="match status" value="1"/>
</dbReference>
<name>H8X390_CANO9</name>
<dbReference type="GO" id="GO:0000479">
    <property type="term" value="P:endonucleolytic cleavage of tricistronic rRNA transcript (SSU-rRNA, 5.8S rRNA, LSU-rRNA)"/>
    <property type="evidence" value="ECO:0007669"/>
    <property type="project" value="TreeGrafter"/>
</dbReference>
<keyword evidence="4" id="KW-0539">Nucleus</keyword>
<feature type="signal peptide" evidence="5">
    <location>
        <begin position="1"/>
        <end position="16"/>
    </location>
</feature>
<dbReference type="HOGENOM" id="CLU_027882_1_0_1"/>
<organism evidence="8 9">
    <name type="scientific">Candida orthopsilosis (strain 90-125)</name>
    <name type="common">Yeast</name>
    <dbReference type="NCBI Taxonomy" id="1136231"/>
    <lineage>
        <taxon>Eukaryota</taxon>
        <taxon>Fungi</taxon>
        <taxon>Dikarya</taxon>
        <taxon>Ascomycota</taxon>
        <taxon>Saccharomycotina</taxon>
        <taxon>Pichiomycetes</taxon>
        <taxon>Debaryomycetaceae</taxon>
        <taxon>Candida/Lodderomyces clade</taxon>
        <taxon>Candida</taxon>
    </lineage>
</organism>
<dbReference type="Gene3D" id="3.30.360.20">
    <property type="entry name" value="RNA 3'-terminal phosphate cyclase, insert domain"/>
    <property type="match status" value="1"/>
</dbReference>
<feature type="domain" description="RNA 3'-terminal phosphate cyclase insert" evidence="7">
    <location>
        <begin position="209"/>
        <end position="304"/>
    </location>
</feature>
<dbReference type="InterPro" id="IPR037136">
    <property type="entry name" value="RNA3'_phos_cyclase_dom_sf"/>
</dbReference>
<protein>
    <submittedName>
        <fullName evidence="8">Rcl1 U3-containing 90S preribosome processome complex subunit</fullName>
    </submittedName>
</protein>
<keyword evidence="3" id="KW-0690">Ribosome biogenesis</keyword>
<dbReference type="CDD" id="cd00875">
    <property type="entry name" value="RNA_Cyclase_Class_I"/>
    <property type="match status" value="1"/>
</dbReference>
<dbReference type="NCBIfam" id="TIGR03400">
    <property type="entry name" value="18S_RNA_Rcl1p"/>
    <property type="match status" value="1"/>
</dbReference>
<comment type="subcellular location">
    <subcellularLocation>
        <location evidence="1">Nucleus</location>
        <location evidence="1">Nucleolus</location>
    </subcellularLocation>
</comment>
<evidence type="ECO:0000313" key="8">
    <source>
        <dbReference type="EMBL" id="CCG25950.1"/>
    </source>
</evidence>
<dbReference type="Proteomes" id="UP000005018">
    <property type="component" value="Chromosome 3"/>
</dbReference>
<reference evidence="8 9" key="1">
    <citation type="journal article" date="2012" name="PLoS ONE">
        <title>Sequence and analysis of the genome of the pathogenic yeast Candida orthopsilosis.</title>
        <authorList>
            <person name="Riccombeni A."/>
            <person name="Vidanes G."/>
            <person name="Proux-Wera E."/>
            <person name="Wolfe K.H."/>
            <person name="Butler G."/>
        </authorList>
    </citation>
    <scope>NUCLEOTIDE SEQUENCE [LARGE SCALE GENOMIC DNA]</scope>
    <source>
        <strain evidence="8 9">Co 90-125</strain>
    </source>
</reference>
<dbReference type="InterPro" id="IPR023797">
    <property type="entry name" value="RNA3'_phos_cyclase_dom"/>
</dbReference>
<dbReference type="InterPro" id="IPR036553">
    <property type="entry name" value="RPTC_insert"/>
</dbReference>
<feature type="domain" description="RNA 3'-terminal phosphate cyclase" evidence="6">
    <location>
        <begin position="33"/>
        <end position="356"/>
    </location>
</feature>
<dbReference type="Gene3D" id="3.65.10.20">
    <property type="entry name" value="RNA 3'-terminal phosphate cyclase domain"/>
    <property type="match status" value="1"/>
</dbReference>
<dbReference type="OrthoDB" id="1911237at2759"/>
<dbReference type="InterPro" id="IPR016443">
    <property type="entry name" value="RNA3'_term_phos_cyc_type_2"/>
</dbReference>
<dbReference type="PROSITE" id="PS01287">
    <property type="entry name" value="RTC"/>
    <property type="match status" value="1"/>
</dbReference>
<dbReference type="InterPro" id="IPR000228">
    <property type="entry name" value="RNA3'_term_phos_cyc"/>
</dbReference>
<evidence type="ECO:0000256" key="3">
    <source>
        <dbReference type="ARBA" id="ARBA00022517"/>
    </source>
</evidence>
<sequence length="387" mass="42660">MIILNNFLWDFTVTLGTITLAISMNSNHNAIVFEGHRNFRLRLILATLSGRSIKIIKIRSNELNPGLKDYEVSFLRLLESVTNGSHIEISYTGTTIIYRPGIIIGGEVTHNCPHSKPVGYFIVPMLMLAPFSKKKFSILFKGITNSSDETGVDAIKWGLLPIMERFGVRDCLLHILKRGSLPEGGGEVHLICNSLLPTPLTIHAIDIPKFSVIRGVAYCTRVSPSIVNRMIDAARATLKPTGCEVNITADVWRGENSGKSPGFGITLVAESKKGWRIVVENVGQARTLPEDLGELTALQLMTEITQSGTVGRYQLNMSLVLMVIGKEDIGRIKIHKSEIDDDLIYALRDIKGIFGSEAFLTEDEEEANFMILSMKGSGFTNVSKKVA</sequence>
<evidence type="ECO:0000256" key="5">
    <source>
        <dbReference type="SAM" id="SignalP"/>
    </source>
</evidence>
<dbReference type="InterPro" id="IPR013792">
    <property type="entry name" value="RNA3'P_cycl/enolpyr_Trfase_a/b"/>
</dbReference>
<gene>
    <name evidence="8" type="ORF">CORT_0C05760</name>
</gene>
<feature type="chain" id="PRO_5003617517" evidence="5">
    <location>
        <begin position="17"/>
        <end position="387"/>
    </location>
</feature>
<accession>H8X390</accession>
<dbReference type="eggNOG" id="KOG3980">
    <property type="taxonomic scope" value="Eukaryota"/>
</dbReference>
<dbReference type="GeneID" id="14539668"/>
<dbReference type="FunFam" id="3.30.360.20:FF:000004">
    <property type="entry name" value="18S rRNA biogenesis protein"/>
    <property type="match status" value="1"/>
</dbReference>
<dbReference type="KEGG" id="cot:CORT_0C05760"/>
<keyword evidence="5" id="KW-0732">Signal</keyword>
<dbReference type="PANTHER" id="PTHR11096:SF1">
    <property type="entry name" value="RNA 3'-TERMINAL PHOSPHATE CYCLASE-LIKE PROTEIN"/>
    <property type="match status" value="1"/>
</dbReference>
<dbReference type="PANTHER" id="PTHR11096">
    <property type="entry name" value="RNA 3' TERMINAL PHOSPHATE CYCLASE"/>
    <property type="match status" value="1"/>
</dbReference>
<dbReference type="InterPro" id="IPR020719">
    <property type="entry name" value="RNA3'_term_phos_cycl-like_CS"/>
</dbReference>
<evidence type="ECO:0000256" key="4">
    <source>
        <dbReference type="ARBA" id="ARBA00023242"/>
    </source>
</evidence>
<evidence type="ECO:0000259" key="6">
    <source>
        <dbReference type="Pfam" id="PF01137"/>
    </source>
</evidence>
<comment type="similarity">
    <text evidence="2">Belongs to the RNA 3'-terminal cyclase family. Type 2 subfamily.</text>
</comment>
<keyword evidence="9" id="KW-1185">Reference proteome</keyword>
<evidence type="ECO:0000256" key="1">
    <source>
        <dbReference type="ARBA" id="ARBA00004604"/>
    </source>
</evidence>
<dbReference type="InterPro" id="IPR013791">
    <property type="entry name" value="RNA3'-term_phos_cycl_insert"/>
</dbReference>